<accession>A0A699ZVL8</accession>
<dbReference type="InterPro" id="IPR011009">
    <property type="entry name" value="Kinase-like_dom_sf"/>
</dbReference>
<comment type="catalytic activity">
    <reaction evidence="9">
        <text>L-seryl-[protein] + ATP = O-phospho-L-seryl-[protein] + ADP + H(+)</text>
        <dbReference type="Rhea" id="RHEA:17989"/>
        <dbReference type="Rhea" id="RHEA-COMP:9863"/>
        <dbReference type="Rhea" id="RHEA-COMP:11604"/>
        <dbReference type="ChEBI" id="CHEBI:15378"/>
        <dbReference type="ChEBI" id="CHEBI:29999"/>
        <dbReference type="ChEBI" id="CHEBI:30616"/>
        <dbReference type="ChEBI" id="CHEBI:83421"/>
        <dbReference type="ChEBI" id="CHEBI:456216"/>
        <dbReference type="EC" id="2.7.11.1"/>
    </reaction>
</comment>
<evidence type="ECO:0000256" key="11">
    <source>
        <dbReference type="RuleBase" id="RU000304"/>
    </source>
</evidence>
<evidence type="ECO:0000256" key="3">
    <source>
        <dbReference type="ARBA" id="ARBA00022527"/>
    </source>
</evidence>
<comment type="caution">
    <text evidence="13">The sequence shown here is derived from an EMBL/GenBank/DDBJ whole genome shotgun (WGS) entry which is preliminary data.</text>
</comment>
<dbReference type="Gene3D" id="1.10.510.10">
    <property type="entry name" value="Transferase(Phosphotransferase) domain 1"/>
    <property type="match status" value="1"/>
</dbReference>
<keyword evidence="4" id="KW-0808">Transferase</keyword>
<dbReference type="InterPro" id="IPR001245">
    <property type="entry name" value="Ser-Thr/Tyr_kinase_cat_dom"/>
</dbReference>
<dbReference type="InterPro" id="IPR008271">
    <property type="entry name" value="Ser/Thr_kinase_AS"/>
</dbReference>
<dbReference type="InterPro" id="IPR017441">
    <property type="entry name" value="Protein_kinase_ATP_BS"/>
</dbReference>
<evidence type="ECO:0000313" key="13">
    <source>
        <dbReference type="EMBL" id="GFH22806.1"/>
    </source>
</evidence>
<evidence type="ECO:0000259" key="12">
    <source>
        <dbReference type="PROSITE" id="PS50011"/>
    </source>
</evidence>
<comment type="catalytic activity">
    <reaction evidence="8">
        <text>L-threonyl-[protein] + ATP = O-phospho-L-threonyl-[protein] + ADP + H(+)</text>
        <dbReference type="Rhea" id="RHEA:46608"/>
        <dbReference type="Rhea" id="RHEA-COMP:11060"/>
        <dbReference type="Rhea" id="RHEA-COMP:11605"/>
        <dbReference type="ChEBI" id="CHEBI:15378"/>
        <dbReference type="ChEBI" id="CHEBI:30013"/>
        <dbReference type="ChEBI" id="CHEBI:30616"/>
        <dbReference type="ChEBI" id="CHEBI:61977"/>
        <dbReference type="ChEBI" id="CHEBI:456216"/>
        <dbReference type="EC" id="2.7.11.1"/>
    </reaction>
</comment>
<evidence type="ECO:0000256" key="5">
    <source>
        <dbReference type="ARBA" id="ARBA00022741"/>
    </source>
</evidence>
<dbReference type="PIRSF" id="PIRSF000654">
    <property type="entry name" value="Integrin-linked_kinase"/>
    <property type="match status" value="1"/>
</dbReference>
<keyword evidence="7 10" id="KW-0067">ATP-binding</keyword>
<dbReference type="GO" id="GO:0004674">
    <property type="term" value="F:protein serine/threonine kinase activity"/>
    <property type="evidence" value="ECO:0007669"/>
    <property type="project" value="UniProtKB-KW"/>
</dbReference>
<dbReference type="Pfam" id="PF07714">
    <property type="entry name" value="PK_Tyr_Ser-Thr"/>
    <property type="match status" value="1"/>
</dbReference>
<dbReference type="PROSITE" id="PS00108">
    <property type="entry name" value="PROTEIN_KINASE_ST"/>
    <property type="match status" value="1"/>
</dbReference>
<organism evidence="13 14">
    <name type="scientific">Haematococcus lacustris</name>
    <name type="common">Green alga</name>
    <name type="synonym">Haematococcus pluvialis</name>
    <dbReference type="NCBI Taxonomy" id="44745"/>
    <lineage>
        <taxon>Eukaryota</taxon>
        <taxon>Viridiplantae</taxon>
        <taxon>Chlorophyta</taxon>
        <taxon>core chlorophytes</taxon>
        <taxon>Chlorophyceae</taxon>
        <taxon>CS clade</taxon>
        <taxon>Chlamydomonadales</taxon>
        <taxon>Haematococcaceae</taxon>
        <taxon>Haematococcus</taxon>
    </lineage>
</organism>
<sequence length="282" mass="31277">MWCGPVGVQMAGQPWEIDPGELVFGQRLGMGSFGEVFRGEWRGTEVAIKRLLEHTLSDSSMRDFKAEVSILSRVRHPNVVLFMGAVVQPPELAIVTEFVPRGSLFRLLHHSKAVLDPSRRLTMAIDVTKGLTYLHRCKPTIVHRDLKSPNLLVDRDWTVKVCDFGLSQFLSSTFLTSRSTSGTPEWMAPEILRNQQSDEKSDVFSLGVVLCAQHSMGVVGAVGYGGQRLEIPSDLAPGVQQLIRDCWKEVPAERPSSSQVLARLSEMKELAPSQIMKPANRG</sequence>
<keyword evidence="3 11" id="KW-0723">Serine/threonine-protein kinase</keyword>
<proteinExistence type="inferred from homology"/>
<evidence type="ECO:0000256" key="1">
    <source>
        <dbReference type="ARBA" id="ARBA00010507"/>
    </source>
</evidence>
<feature type="binding site" evidence="10">
    <location>
        <position position="49"/>
    </location>
    <ligand>
        <name>ATP</name>
        <dbReference type="ChEBI" id="CHEBI:30616"/>
    </ligand>
</feature>
<dbReference type="PANTHER" id="PTHR44329">
    <property type="entry name" value="SERINE/THREONINE-PROTEIN KINASE TNNI3K-RELATED"/>
    <property type="match status" value="1"/>
</dbReference>
<evidence type="ECO:0000256" key="8">
    <source>
        <dbReference type="ARBA" id="ARBA00047899"/>
    </source>
</evidence>
<reference evidence="13 14" key="1">
    <citation type="submission" date="2020-02" db="EMBL/GenBank/DDBJ databases">
        <title>Draft genome sequence of Haematococcus lacustris strain NIES-144.</title>
        <authorList>
            <person name="Morimoto D."/>
            <person name="Nakagawa S."/>
            <person name="Yoshida T."/>
            <person name="Sawayama S."/>
        </authorList>
    </citation>
    <scope>NUCLEOTIDE SEQUENCE [LARGE SCALE GENOMIC DNA]</scope>
    <source>
        <strain evidence="13 14">NIES-144</strain>
    </source>
</reference>
<dbReference type="PROSITE" id="PS50011">
    <property type="entry name" value="PROTEIN_KINASE_DOM"/>
    <property type="match status" value="1"/>
</dbReference>
<dbReference type="EMBL" id="BLLF01002127">
    <property type="protein sequence ID" value="GFH22806.1"/>
    <property type="molecule type" value="Genomic_DNA"/>
</dbReference>
<keyword evidence="5 10" id="KW-0547">Nucleotide-binding</keyword>
<dbReference type="Gene3D" id="3.30.200.20">
    <property type="entry name" value="Phosphorylase Kinase, domain 1"/>
    <property type="match status" value="1"/>
</dbReference>
<dbReference type="AlphaFoldDB" id="A0A699ZVL8"/>
<dbReference type="PROSITE" id="PS00107">
    <property type="entry name" value="PROTEIN_KINASE_ATP"/>
    <property type="match status" value="1"/>
</dbReference>
<evidence type="ECO:0000256" key="7">
    <source>
        <dbReference type="ARBA" id="ARBA00022840"/>
    </source>
</evidence>
<evidence type="ECO:0000313" key="14">
    <source>
        <dbReference type="Proteomes" id="UP000485058"/>
    </source>
</evidence>
<dbReference type="PANTHER" id="PTHR44329:SF298">
    <property type="entry name" value="MIXED LINEAGE KINASE DOMAIN-LIKE PROTEIN"/>
    <property type="match status" value="1"/>
</dbReference>
<dbReference type="GO" id="GO:0005524">
    <property type="term" value="F:ATP binding"/>
    <property type="evidence" value="ECO:0007669"/>
    <property type="project" value="UniProtKB-UniRule"/>
</dbReference>
<gene>
    <name evidence="13" type="ORF">HaLaN_20322</name>
</gene>
<keyword evidence="14" id="KW-1185">Reference proteome</keyword>
<dbReference type="CDD" id="cd13999">
    <property type="entry name" value="STKc_MAP3K-like"/>
    <property type="match status" value="1"/>
</dbReference>
<dbReference type="SMART" id="SM00220">
    <property type="entry name" value="S_TKc"/>
    <property type="match status" value="1"/>
</dbReference>
<keyword evidence="6 13" id="KW-0418">Kinase</keyword>
<evidence type="ECO:0000256" key="10">
    <source>
        <dbReference type="PROSITE-ProRule" id="PRU10141"/>
    </source>
</evidence>
<protein>
    <recommendedName>
        <fullName evidence="2">non-specific serine/threonine protein kinase</fullName>
        <ecNumber evidence="2">2.7.11.1</ecNumber>
    </recommendedName>
</protein>
<dbReference type="InterPro" id="IPR051681">
    <property type="entry name" value="Ser/Thr_Kinases-Pseudokinases"/>
</dbReference>
<evidence type="ECO:0000256" key="2">
    <source>
        <dbReference type="ARBA" id="ARBA00012513"/>
    </source>
</evidence>
<dbReference type="InterPro" id="IPR000719">
    <property type="entry name" value="Prot_kinase_dom"/>
</dbReference>
<dbReference type="Proteomes" id="UP000485058">
    <property type="component" value="Unassembled WGS sequence"/>
</dbReference>
<evidence type="ECO:0000256" key="4">
    <source>
        <dbReference type="ARBA" id="ARBA00022679"/>
    </source>
</evidence>
<dbReference type="FunFam" id="3.30.200.20:FF:000060">
    <property type="entry name" value="Serine/threonine-protein kinase isoform 1"/>
    <property type="match status" value="1"/>
</dbReference>
<dbReference type="EC" id="2.7.11.1" evidence="2"/>
<name>A0A699ZVL8_HAELA</name>
<feature type="domain" description="Protein kinase" evidence="12">
    <location>
        <begin position="22"/>
        <end position="270"/>
    </location>
</feature>
<dbReference type="SUPFAM" id="SSF56112">
    <property type="entry name" value="Protein kinase-like (PK-like)"/>
    <property type="match status" value="1"/>
</dbReference>
<comment type="similarity">
    <text evidence="1">Belongs to the protein kinase superfamily. TKL Ser/Thr protein kinase family. RAF subfamily.</text>
</comment>
<evidence type="ECO:0000256" key="9">
    <source>
        <dbReference type="ARBA" id="ARBA00048679"/>
    </source>
</evidence>
<evidence type="ECO:0000256" key="6">
    <source>
        <dbReference type="ARBA" id="ARBA00022777"/>
    </source>
</evidence>